<keyword evidence="3 5" id="KW-0326">Glycosidase</keyword>
<evidence type="ECO:0000313" key="5">
    <source>
        <dbReference type="EMBL" id="CAC13805.1"/>
    </source>
</evidence>
<comment type="similarity">
    <text evidence="1 2">Belongs to the glycosyl hydrolase 13 family.</text>
</comment>
<feature type="domain" description="Glycosyl hydrolase family 13 catalytic" evidence="4">
    <location>
        <begin position="74"/>
        <end position="471"/>
    </location>
</feature>
<dbReference type="InterPro" id="IPR017853">
    <property type="entry name" value="GH"/>
</dbReference>
<dbReference type="GO" id="GO:0005975">
    <property type="term" value="P:carbohydrate metabolic process"/>
    <property type="evidence" value="ECO:0007669"/>
    <property type="project" value="InterPro"/>
</dbReference>
<organism evidence="5 6">
    <name type="scientific">Mycoplasmopsis pulmonis (strain UAB CTIP)</name>
    <name type="common">Mycoplasma pulmonis</name>
    <dbReference type="NCBI Taxonomy" id="272635"/>
    <lineage>
        <taxon>Bacteria</taxon>
        <taxon>Bacillati</taxon>
        <taxon>Mycoplasmatota</taxon>
        <taxon>Mycoplasmoidales</taxon>
        <taxon>Metamycoplasmataceae</taxon>
        <taxon>Mycoplasmopsis</taxon>
    </lineage>
</organism>
<dbReference type="SMART" id="SM00642">
    <property type="entry name" value="Aamy"/>
    <property type="match status" value="1"/>
</dbReference>
<keyword evidence="6" id="KW-1185">Reference proteome</keyword>
<evidence type="ECO:0000256" key="1">
    <source>
        <dbReference type="ARBA" id="ARBA00008061"/>
    </source>
</evidence>
<dbReference type="PRINTS" id="PR00110">
    <property type="entry name" value="ALPHAAMYLASE"/>
</dbReference>
<evidence type="ECO:0000313" key="6">
    <source>
        <dbReference type="Proteomes" id="UP000000528"/>
    </source>
</evidence>
<reference evidence="5 6" key="1">
    <citation type="journal article" date="2001" name="Nucleic Acids Res.">
        <title>The complete genome sequence of the murine respiratory pathogen Mycoplasma pulmonis.</title>
        <authorList>
            <person name="Chambaud I."/>
            <person name="Heilig R."/>
            <person name="Ferris S."/>
            <person name="Barbe V."/>
            <person name="Samson D."/>
            <person name="Galisson F."/>
            <person name="Moszer I."/>
            <person name="Dybvig K."/>
            <person name="Wroblewski H."/>
            <person name="Viari A."/>
            <person name="Rocha E.P.C."/>
            <person name="Blanchard A."/>
        </authorList>
    </citation>
    <scope>NUCLEOTIDE SEQUENCE [LARGE SCALE GENOMIC DNA]</scope>
    <source>
        <strain evidence="5 6">UAB CTIP</strain>
    </source>
</reference>
<name>Q98PT7_MYCPU</name>
<dbReference type="PIR" id="H90590">
    <property type="entry name" value="H90590"/>
</dbReference>
<dbReference type="RefSeq" id="WP_010925433.1">
    <property type="nucleotide sequence ID" value="NC_002771.1"/>
</dbReference>
<keyword evidence="5" id="KW-0449">Lipoprotein</keyword>
<dbReference type="InterPro" id="IPR045857">
    <property type="entry name" value="O16G_dom_2"/>
</dbReference>
<dbReference type="EC" id="3.2.1.1" evidence="3"/>
<dbReference type="STRING" id="272635.gene:17577239"/>
<dbReference type="InterPro" id="IPR006046">
    <property type="entry name" value="Alpha_amylase"/>
</dbReference>
<proteinExistence type="inferred from homology"/>
<evidence type="ECO:0000256" key="2">
    <source>
        <dbReference type="RuleBase" id="RU003615"/>
    </source>
</evidence>
<dbReference type="eggNOG" id="COG0366">
    <property type="taxonomic scope" value="Bacteria"/>
</dbReference>
<dbReference type="PANTHER" id="PTHR10357">
    <property type="entry name" value="ALPHA-AMYLASE FAMILY MEMBER"/>
    <property type="match status" value="1"/>
</dbReference>
<dbReference type="Proteomes" id="UP000000528">
    <property type="component" value="Chromosome"/>
</dbReference>
<dbReference type="SUPFAM" id="SSF51445">
    <property type="entry name" value="(Trans)glycosidases"/>
    <property type="match status" value="1"/>
</dbReference>
<dbReference type="Gene3D" id="3.20.20.80">
    <property type="entry name" value="Glycosidases"/>
    <property type="match status" value="1"/>
</dbReference>
<keyword evidence="3" id="KW-0119">Carbohydrate metabolism</keyword>
<evidence type="ECO:0000256" key="3">
    <source>
        <dbReference type="RuleBase" id="RU361134"/>
    </source>
</evidence>
<dbReference type="GO" id="GO:0043169">
    <property type="term" value="F:cation binding"/>
    <property type="evidence" value="ECO:0007669"/>
    <property type="project" value="InterPro"/>
</dbReference>
<dbReference type="GO" id="GO:0004556">
    <property type="term" value="F:alpha-amylase activity"/>
    <property type="evidence" value="ECO:0007669"/>
    <property type="project" value="UniProtKB-UniRule"/>
</dbReference>
<sequence>MYKKIFIFLTPLLLLTQTITISCINKNEKNWGDKNFKKNIEKENLNNLTYVDKSLEAKNEAPFIEKQKSNVIYQLTVYSFADGNNDGIGDFIGLKNNIDYFVKLGINTLYLSPIHPASSYHGYDVIDYLDVAPELGGMEAFKEFLKVSHANGIKVVMDLVFNHSSFEHPWFQEALNGNTKYQNYYYFLDENISKDTQGLGIDSQDLRNQFKNLKNKQASNKKYVAHFWPGMPDLNLNNSDLIKELKAIQRYWSKIGVDGFRYDAFYHFFDSNNQHKPRENGNQKINSIFQKLRSTNKEAINDNTQRSSKEPFLFGEWWKSPFEANDYLDIKNQGLDSVIDGRNWKDNINVSINAKEQRALLEFLNKNNSTWMPFLDNHDVERWINKVRRQINKNVASVDKLSELEISLMKYALVSLLSRAGSPILYNGNELNLHGGPKQAGDHFVREAFPWKDRTKQVDFYELRSGKENSRIFLNLSKNEEKIEDAIKNENSTFNLVKQLNEIRNKYQYVVSQDPNTIADLEEILSESEIRKYQNNLNLRKNNQGEYLLYIFGWGNNDISFKIKNNFKIDQILLQKNININTQTREISSSGIGTYAVLKINKKSEAI</sequence>
<dbReference type="AlphaFoldDB" id="Q98PT7"/>
<gene>
    <name evidence="5" type="ordered locus">MYPU_6320</name>
</gene>
<comment type="catalytic activity">
    <reaction evidence="3">
        <text>Endohydrolysis of (1-&gt;4)-alpha-D-glucosidic linkages in polysaccharides containing three or more (1-&gt;4)-alpha-linked D-glucose units.</text>
        <dbReference type="EC" id="3.2.1.1"/>
    </reaction>
</comment>
<dbReference type="KEGG" id="mpu:MYPU_6320"/>
<dbReference type="PROSITE" id="PS51257">
    <property type="entry name" value="PROKAR_LIPOPROTEIN"/>
    <property type="match status" value="1"/>
</dbReference>
<dbReference type="CAZy" id="GH13">
    <property type="family name" value="Glycoside Hydrolase Family 13"/>
</dbReference>
<protein>
    <recommendedName>
        <fullName evidence="3">Alpha-amylase</fullName>
        <ecNumber evidence="3">3.2.1.1</ecNumber>
    </recommendedName>
</protein>
<evidence type="ECO:0000259" key="4">
    <source>
        <dbReference type="SMART" id="SM00642"/>
    </source>
</evidence>
<dbReference type="HOGENOM" id="CLU_006462_2_2_14"/>
<dbReference type="InterPro" id="IPR006047">
    <property type="entry name" value="GH13_cat_dom"/>
</dbReference>
<dbReference type="Gene3D" id="3.90.400.10">
    <property type="entry name" value="Oligo-1,6-glucosidase, Domain 2"/>
    <property type="match status" value="1"/>
</dbReference>
<dbReference type="Pfam" id="PF00128">
    <property type="entry name" value="Alpha-amylase"/>
    <property type="match status" value="1"/>
</dbReference>
<accession>Q98PT7</accession>
<keyword evidence="3 5" id="KW-0378">Hydrolase</keyword>
<dbReference type="EMBL" id="AL445565">
    <property type="protein sequence ID" value="CAC13805.1"/>
    <property type="molecule type" value="Genomic_DNA"/>
</dbReference>
<dbReference type="BioCyc" id="MPUL272635:G1GT6-640-MONOMER"/>